<dbReference type="SUPFAM" id="SSF51735">
    <property type="entry name" value="NAD(P)-binding Rossmann-fold domains"/>
    <property type="match status" value="1"/>
</dbReference>
<dbReference type="GO" id="GO:0008465">
    <property type="term" value="F:hydroxypyruvate reductase (NADH) activity"/>
    <property type="evidence" value="ECO:0007669"/>
    <property type="project" value="TreeGrafter"/>
</dbReference>
<keyword evidence="1 3" id="KW-0560">Oxidoreductase</keyword>
<dbReference type="FunFam" id="3.40.50.720:FF:000026">
    <property type="entry name" value="Glyoxylate/hydroxypyruvate reductase B"/>
    <property type="match status" value="1"/>
</dbReference>
<dbReference type="InterPro" id="IPR029753">
    <property type="entry name" value="D-isomer_DH_CS"/>
</dbReference>
<dbReference type="GeneID" id="112686497"/>
<evidence type="ECO:0000259" key="4">
    <source>
        <dbReference type="Pfam" id="PF00389"/>
    </source>
</evidence>
<dbReference type="GO" id="GO:0005829">
    <property type="term" value="C:cytosol"/>
    <property type="evidence" value="ECO:0007669"/>
    <property type="project" value="TreeGrafter"/>
</dbReference>
<dbReference type="SUPFAM" id="SSF52283">
    <property type="entry name" value="Formate/glycerate dehydrogenase catalytic domain-like"/>
    <property type="match status" value="1"/>
</dbReference>
<dbReference type="Pfam" id="PF00389">
    <property type="entry name" value="2-Hacid_dh"/>
    <property type="match status" value="1"/>
</dbReference>
<dbReference type="InterPro" id="IPR029752">
    <property type="entry name" value="D-isomer_DH_CS1"/>
</dbReference>
<dbReference type="PROSITE" id="PS00065">
    <property type="entry name" value="D_2_HYDROXYACID_DH_1"/>
    <property type="match status" value="1"/>
</dbReference>
<evidence type="ECO:0000313" key="6">
    <source>
        <dbReference type="Proteomes" id="UP000694846"/>
    </source>
</evidence>
<dbReference type="Pfam" id="PF02826">
    <property type="entry name" value="2-Hacid_dh_C"/>
    <property type="match status" value="1"/>
</dbReference>
<dbReference type="CDD" id="cd05301">
    <property type="entry name" value="GDH"/>
    <property type="match status" value="1"/>
</dbReference>
<name>A0A8B8FW29_9HEMI</name>
<dbReference type="OrthoDB" id="298012at2759"/>
<dbReference type="InterPro" id="IPR050223">
    <property type="entry name" value="D-isomer_2-hydroxyacid_DH"/>
</dbReference>
<dbReference type="AlphaFoldDB" id="A0A8B8FW29"/>
<gene>
    <name evidence="7" type="primary">LOC112686497</name>
</gene>
<comment type="similarity">
    <text evidence="3">Belongs to the D-isomer specific 2-hydroxyacid dehydrogenase family.</text>
</comment>
<dbReference type="Gene3D" id="3.40.50.720">
    <property type="entry name" value="NAD(P)-binding Rossmann-like Domain"/>
    <property type="match status" value="2"/>
</dbReference>
<dbReference type="GO" id="GO:0051287">
    <property type="term" value="F:NAD binding"/>
    <property type="evidence" value="ECO:0007669"/>
    <property type="project" value="InterPro"/>
</dbReference>
<organism evidence="6 7">
    <name type="scientific">Sipha flava</name>
    <name type="common">yellow sugarcane aphid</name>
    <dbReference type="NCBI Taxonomy" id="143950"/>
    <lineage>
        <taxon>Eukaryota</taxon>
        <taxon>Metazoa</taxon>
        <taxon>Ecdysozoa</taxon>
        <taxon>Arthropoda</taxon>
        <taxon>Hexapoda</taxon>
        <taxon>Insecta</taxon>
        <taxon>Pterygota</taxon>
        <taxon>Neoptera</taxon>
        <taxon>Paraneoptera</taxon>
        <taxon>Hemiptera</taxon>
        <taxon>Sternorrhyncha</taxon>
        <taxon>Aphidomorpha</taxon>
        <taxon>Aphidoidea</taxon>
        <taxon>Aphididae</taxon>
        <taxon>Sipha</taxon>
    </lineage>
</organism>
<dbReference type="InterPro" id="IPR006140">
    <property type="entry name" value="D-isomer_DH_NAD-bd"/>
</dbReference>
<keyword evidence="6" id="KW-1185">Reference proteome</keyword>
<evidence type="ECO:0000313" key="7">
    <source>
        <dbReference type="RefSeq" id="XP_025414560.1"/>
    </source>
</evidence>
<dbReference type="InterPro" id="IPR036291">
    <property type="entry name" value="NAD(P)-bd_dom_sf"/>
</dbReference>
<dbReference type="Proteomes" id="UP000694846">
    <property type="component" value="Unplaced"/>
</dbReference>
<reference evidence="7" key="1">
    <citation type="submission" date="2025-08" db="UniProtKB">
        <authorList>
            <consortium name="RefSeq"/>
        </authorList>
    </citation>
    <scope>IDENTIFICATION</scope>
    <source>
        <tissue evidence="7">Whole body</tissue>
    </source>
</reference>
<evidence type="ECO:0000256" key="2">
    <source>
        <dbReference type="ARBA" id="ARBA00073306"/>
    </source>
</evidence>
<dbReference type="PROSITE" id="PS00671">
    <property type="entry name" value="D_2_HYDROXYACID_DH_3"/>
    <property type="match status" value="1"/>
</dbReference>
<dbReference type="InterPro" id="IPR006139">
    <property type="entry name" value="D-isomer_2_OHA_DH_cat_dom"/>
</dbReference>
<evidence type="ECO:0000256" key="1">
    <source>
        <dbReference type="ARBA" id="ARBA00023002"/>
    </source>
</evidence>
<dbReference type="PANTHER" id="PTHR10996:SF277">
    <property type="entry name" value="GLYOXYLATE REDUCTASE_HYDROXYPYRUVATE REDUCTASE"/>
    <property type="match status" value="1"/>
</dbReference>
<dbReference type="PANTHER" id="PTHR10996">
    <property type="entry name" value="2-HYDROXYACID DEHYDROGENASE-RELATED"/>
    <property type="match status" value="1"/>
</dbReference>
<feature type="domain" description="D-isomer specific 2-hydroxyacid dehydrogenase catalytic" evidence="4">
    <location>
        <begin position="25"/>
        <end position="340"/>
    </location>
</feature>
<evidence type="ECO:0000259" key="5">
    <source>
        <dbReference type="Pfam" id="PF02826"/>
    </source>
</evidence>
<accession>A0A8B8FW29</accession>
<sequence>MNWKVFFRVKPVCNMSSRLKVLLVRNNFPKKAIDLLSTRFDLEVCKMSNINGKSVTTQDIIDCIPGKFALFCFSEIDVNEAVLKAAGPNFKVVGTMSVGYNHVDLTAMKKYGVRLGYTPGVLTETVAELAVGLVIATSRRFFEANRELKTGGWKEWNPTWMCGRGISNSVVGIIGCGNIGTSIAEKLSKFKISQLLYTSRCEKPDVKALGGRLVSVDVLVKSSDFIVVAMALNEDTKFIVNRDRIASMKPNAILVNVGRGELIDQDALVEALQEKRIRGAGLDVMTPEPLPLDHPLMTMDNVLLLPHIGSSTLETEDEMAMLTAQNILAVLDGKPMPCEVIL</sequence>
<proteinExistence type="inferred from homology"/>
<evidence type="ECO:0000256" key="3">
    <source>
        <dbReference type="RuleBase" id="RU003719"/>
    </source>
</evidence>
<protein>
    <recommendedName>
        <fullName evidence="2">Glyoxylate reductase/hydroxypyruvate reductase</fullName>
    </recommendedName>
</protein>
<dbReference type="RefSeq" id="XP_025414560.1">
    <property type="nucleotide sequence ID" value="XM_025558775.1"/>
</dbReference>
<feature type="domain" description="D-isomer specific 2-hydroxyacid dehydrogenase NAD-binding" evidence="5">
    <location>
        <begin position="131"/>
        <end position="309"/>
    </location>
</feature>
<dbReference type="GO" id="GO:0030267">
    <property type="term" value="F:glyoxylate reductase (NADPH) activity"/>
    <property type="evidence" value="ECO:0007669"/>
    <property type="project" value="TreeGrafter"/>
</dbReference>